<proteinExistence type="predicted"/>
<comment type="caution">
    <text evidence="2">The sequence shown here is derived from an EMBL/GenBank/DDBJ whole genome shotgun (WGS) entry which is preliminary data.</text>
</comment>
<protein>
    <submittedName>
        <fullName evidence="2">Uncharacterized protein</fullName>
    </submittedName>
</protein>
<gene>
    <name evidence="2" type="ORF">N7493_012030</name>
</gene>
<evidence type="ECO:0000313" key="2">
    <source>
        <dbReference type="EMBL" id="KAJ5700984.1"/>
    </source>
</evidence>
<dbReference type="EMBL" id="JAQJAN010000024">
    <property type="protein sequence ID" value="KAJ5700984.1"/>
    <property type="molecule type" value="Genomic_DNA"/>
</dbReference>
<keyword evidence="1" id="KW-0812">Transmembrane</keyword>
<name>A0AAD6HAA2_9EURO</name>
<keyword evidence="1" id="KW-1133">Transmembrane helix</keyword>
<reference evidence="2" key="2">
    <citation type="submission" date="2023-01" db="EMBL/GenBank/DDBJ databases">
        <authorList>
            <person name="Petersen C."/>
        </authorList>
    </citation>
    <scope>NUCLEOTIDE SEQUENCE</scope>
    <source>
        <strain evidence="2">IBT 17514</strain>
    </source>
</reference>
<keyword evidence="1" id="KW-0472">Membrane</keyword>
<accession>A0AAD6HAA2</accession>
<dbReference type="AlphaFoldDB" id="A0AAD6HAA2"/>
<organism evidence="2 3">
    <name type="scientific">Penicillium malachiteum</name>
    <dbReference type="NCBI Taxonomy" id="1324776"/>
    <lineage>
        <taxon>Eukaryota</taxon>
        <taxon>Fungi</taxon>
        <taxon>Dikarya</taxon>
        <taxon>Ascomycota</taxon>
        <taxon>Pezizomycotina</taxon>
        <taxon>Eurotiomycetes</taxon>
        <taxon>Eurotiomycetidae</taxon>
        <taxon>Eurotiales</taxon>
        <taxon>Aspergillaceae</taxon>
        <taxon>Penicillium</taxon>
    </lineage>
</organism>
<feature type="transmembrane region" description="Helical" evidence="1">
    <location>
        <begin position="47"/>
        <end position="74"/>
    </location>
</feature>
<evidence type="ECO:0000256" key="1">
    <source>
        <dbReference type="SAM" id="Phobius"/>
    </source>
</evidence>
<sequence>MAQNLEMEEKATGDHMKWTVKSEMELAAGSDDENLSMWQLMKKNNWAILYCCLMSVNPMVFGFDVITVSIATAMPAFQQV</sequence>
<evidence type="ECO:0000313" key="3">
    <source>
        <dbReference type="Proteomes" id="UP001215712"/>
    </source>
</evidence>
<keyword evidence="3" id="KW-1185">Reference proteome</keyword>
<reference evidence="2" key="1">
    <citation type="journal article" date="2023" name="IMA Fungus">
        <title>Comparative genomic study of the Penicillium genus elucidates a diverse pangenome and 15 lateral gene transfer events.</title>
        <authorList>
            <person name="Petersen C."/>
            <person name="Sorensen T."/>
            <person name="Nielsen M.R."/>
            <person name="Sondergaard T.E."/>
            <person name="Sorensen J.L."/>
            <person name="Fitzpatrick D.A."/>
            <person name="Frisvad J.C."/>
            <person name="Nielsen K.L."/>
        </authorList>
    </citation>
    <scope>NUCLEOTIDE SEQUENCE</scope>
    <source>
        <strain evidence="2">IBT 17514</strain>
    </source>
</reference>
<dbReference type="Proteomes" id="UP001215712">
    <property type="component" value="Unassembled WGS sequence"/>
</dbReference>